<dbReference type="Gene3D" id="3.40.1110.10">
    <property type="entry name" value="Calcium-transporting ATPase, cytoplasmic domain N"/>
    <property type="match status" value="1"/>
</dbReference>
<keyword evidence="9 10" id="KW-0472">Membrane</keyword>
<dbReference type="InterPro" id="IPR023299">
    <property type="entry name" value="ATPase_P-typ_cyto_dom_N"/>
</dbReference>
<feature type="domain" description="Heavy metal binding" evidence="12">
    <location>
        <begin position="40"/>
        <end position="65"/>
    </location>
</feature>
<keyword evidence="10" id="KW-1003">Cell membrane</keyword>
<feature type="transmembrane region" description="Helical" evidence="10">
    <location>
        <begin position="687"/>
        <end position="706"/>
    </location>
</feature>
<feature type="domain" description="P-type ATPase A" evidence="11">
    <location>
        <begin position="226"/>
        <end position="326"/>
    </location>
</feature>
<feature type="transmembrane region" description="Helical" evidence="10">
    <location>
        <begin position="85"/>
        <end position="105"/>
    </location>
</feature>
<dbReference type="Gene3D" id="3.40.50.1000">
    <property type="entry name" value="HAD superfamily/HAD-like"/>
    <property type="match status" value="1"/>
</dbReference>
<dbReference type="SFLD" id="SFLDG00002">
    <property type="entry name" value="C1.7:_P-type_atpase_like"/>
    <property type="match status" value="1"/>
</dbReference>
<dbReference type="Proteomes" id="UP000075766">
    <property type="component" value="Unassembled WGS sequence"/>
</dbReference>
<dbReference type="InterPro" id="IPR023214">
    <property type="entry name" value="HAD_sf"/>
</dbReference>
<evidence type="ECO:0000256" key="1">
    <source>
        <dbReference type="ARBA" id="ARBA00004127"/>
    </source>
</evidence>
<feature type="domain" description="Heavy metal binding" evidence="12">
    <location>
        <begin position="5"/>
        <end position="30"/>
    </location>
</feature>
<dbReference type="NCBIfam" id="TIGR01525">
    <property type="entry name" value="ATPase-IB_hvy"/>
    <property type="match status" value="1"/>
</dbReference>
<keyword evidence="5 10" id="KW-0547">Nucleotide-binding</keyword>
<dbReference type="InterPro" id="IPR023298">
    <property type="entry name" value="ATPase_P-typ_TM_dom_sf"/>
</dbReference>
<evidence type="ECO:0000256" key="2">
    <source>
        <dbReference type="ARBA" id="ARBA00006024"/>
    </source>
</evidence>
<evidence type="ECO:0000256" key="10">
    <source>
        <dbReference type="RuleBase" id="RU362081"/>
    </source>
</evidence>
<evidence type="ECO:0000313" key="14">
    <source>
        <dbReference type="Proteomes" id="UP000075766"/>
    </source>
</evidence>
<feature type="transmembrane region" description="Helical" evidence="10">
    <location>
        <begin position="188"/>
        <end position="208"/>
    </location>
</feature>
<evidence type="ECO:0000256" key="9">
    <source>
        <dbReference type="ARBA" id="ARBA00023136"/>
    </source>
</evidence>
<proteinExistence type="inferred from homology"/>
<organism evidence="13 14">
    <name type="scientific">Marichromatium gracile</name>
    <name type="common">Chromatium gracile</name>
    <dbReference type="NCBI Taxonomy" id="1048"/>
    <lineage>
        <taxon>Bacteria</taxon>
        <taxon>Pseudomonadati</taxon>
        <taxon>Pseudomonadota</taxon>
        <taxon>Gammaproteobacteria</taxon>
        <taxon>Chromatiales</taxon>
        <taxon>Chromatiaceae</taxon>
        <taxon>Marichromatium</taxon>
    </lineage>
</organism>
<evidence type="ECO:0000256" key="6">
    <source>
        <dbReference type="ARBA" id="ARBA00022840"/>
    </source>
</evidence>
<dbReference type="SUPFAM" id="SSF81665">
    <property type="entry name" value="Calcium ATPase, transmembrane domain M"/>
    <property type="match status" value="1"/>
</dbReference>
<evidence type="ECO:0000256" key="7">
    <source>
        <dbReference type="ARBA" id="ARBA00022967"/>
    </source>
</evidence>
<name>A0ABR5VL71_MARGR</name>
<keyword evidence="4 10" id="KW-0479">Metal-binding</keyword>
<accession>A0ABR5VL71</accession>
<keyword evidence="6 10" id="KW-0067">ATP-binding</keyword>
<dbReference type="Pfam" id="PF00122">
    <property type="entry name" value="E1-E2_ATPase"/>
    <property type="match status" value="1"/>
</dbReference>
<dbReference type="PRINTS" id="PR00943">
    <property type="entry name" value="CUATPASE"/>
</dbReference>
<comment type="caution">
    <text evidence="13">The sequence shown here is derived from an EMBL/GenBank/DDBJ whole genome shotgun (WGS) entry which is preliminary data.</text>
</comment>
<comment type="subcellular location">
    <subcellularLocation>
        <location evidence="10">Cell membrane</location>
    </subcellularLocation>
    <subcellularLocation>
        <location evidence="1">Endomembrane system</location>
        <topology evidence="1">Multi-pass membrane protein</topology>
    </subcellularLocation>
</comment>
<evidence type="ECO:0000313" key="13">
    <source>
        <dbReference type="EMBL" id="KXX66448.1"/>
    </source>
</evidence>
<dbReference type="InterPro" id="IPR059000">
    <property type="entry name" value="ATPase_P-type_domA"/>
</dbReference>
<reference evidence="13 14" key="1">
    <citation type="submission" date="2016-02" db="EMBL/GenBank/DDBJ databases">
        <title>Genome sequence of Marichromatium gracile YL-28, a purple sulfur bacterium.</title>
        <authorList>
            <person name="Zhao C."/>
            <person name="Hong X."/>
            <person name="Chen S."/>
            <person name="Yang S."/>
        </authorList>
    </citation>
    <scope>NUCLEOTIDE SEQUENCE [LARGE SCALE GENOMIC DNA]</scope>
    <source>
        <strain evidence="13 14">YL28</strain>
    </source>
</reference>
<dbReference type="EMBL" id="LSYU01000001">
    <property type="protein sequence ID" value="KXX66448.1"/>
    <property type="molecule type" value="Genomic_DNA"/>
</dbReference>
<evidence type="ECO:0000259" key="12">
    <source>
        <dbReference type="Pfam" id="PF19335"/>
    </source>
</evidence>
<dbReference type="PROSITE" id="PS00154">
    <property type="entry name" value="ATPASE_E1_E2"/>
    <property type="match status" value="1"/>
</dbReference>
<dbReference type="SFLD" id="SFLDF00027">
    <property type="entry name" value="p-type_atpase"/>
    <property type="match status" value="1"/>
</dbReference>
<dbReference type="NCBIfam" id="TIGR01494">
    <property type="entry name" value="ATPase_P-type"/>
    <property type="match status" value="1"/>
</dbReference>
<dbReference type="SFLD" id="SFLDS00003">
    <property type="entry name" value="Haloacid_Dehalogenase"/>
    <property type="match status" value="1"/>
</dbReference>
<dbReference type="InterPro" id="IPR008250">
    <property type="entry name" value="ATPase_P-typ_transduc_dom_A_sf"/>
</dbReference>
<keyword evidence="7" id="KW-1278">Translocase</keyword>
<keyword evidence="3 10" id="KW-0812">Transmembrane</keyword>
<gene>
    <name evidence="13" type="ORF">AY586_00585</name>
</gene>
<sequence>MSQTFTCPMHPEVVQDHPGDCPKCGMALEPTAPPPAHTRYVCPMHPEVVQDHPGDCPKCGMALEPSTAAPEETANPELTDMTRRFWASTALALPLFLLAMLADLAPQWLPADLTMRQVQWIELLLATPVVLWGGWPLLVRGWRSLVTWNLNMFTLIGLGVSVAWSYSLIALLLPELFPALMRRADGTVAVYFEAAAVITTLVLLGQVLELRARSRTNEAIKLLLGLAPKTARLIRPDGSEEDVPLDRIARDDRLRVRPGEKIPVDGVVLEGSSRVDESMISGEPVPVAKQAGDRLIGATLNETGALVMRAEQVGGDTLLARIVALVSEAQRSRAPIQGLADRVASGFVPAVVLVALITFGVWSLWGPEPRLAHGVINAVAVLIIACPCALGLATPISIMVATGRGAGLGILVKNAEALELMSKVDTLVIDKTGTLTEGRPSLVSVETTDGFDEAELLRLAASLEQASEHPLGAAIVRGAQTRELTLEPPEDFASHTGQGVTGRVAGRVVAVGTAALLEGLGIDGRPLQEAAETRRGQGQTVMLVALDGHAAGLLGVADPIKSTTPEALAVLATEGVEVIMLTGDHRATATAVAEQLGIARFEAGVRPERKGEIVKELQAEGRIVAMAGDGINDAPALAQAQVGLAMGTGTDVAMESAGITLVKGDLRGIARARQLSHATLRNIRQNLMFAFGYNGLGVPIAAGALYPFFGLLLSPMIAAAAMSFSSVSVITNALRLSRVRL</sequence>
<dbReference type="SUPFAM" id="SSF81653">
    <property type="entry name" value="Calcium ATPase, transduction domain A"/>
    <property type="match status" value="1"/>
</dbReference>
<feature type="transmembrane region" description="Helical" evidence="10">
    <location>
        <begin position="712"/>
        <end position="734"/>
    </location>
</feature>
<evidence type="ECO:0000256" key="8">
    <source>
        <dbReference type="ARBA" id="ARBA00022989"/>
    </source>
</evidence>
<dbReference type="InterPro" id="IPR001757">
    <property type="entry name" value="P_typ_ATPase"/>
</dbReference>
<dbReference type="RefSeq" id="WP_062271397.1">
    <property type="nucleotide sequence ID" value="NZ_LSYU01000001.1"/>
</dbReference>
<dbReference type="PANTHER" id="PTHR43520">
    <property type="entry name" value="ATP7, ISOFORM B"/>
    <property type="match status" value="1"/>
</dbReference>
<dbReference type="SUPFAM" id="SSF56784">
    <property type="entry name" value="HAD-like"/>
    <property type="match status" value="1"/>
</dbReference>
<evidence type="ECO:0000259" key="11">
    <source>
        <dbReference type="Pfam" id="PF00122"/>
    </source>
</evidence>
<evidence type="ECO:0000256" key="4">
    <source>
        <dbReference type="ARBA" id="ARBA00022723"/>
    </source>
</evidence>
<dbReference type="InterPro" id="IPR044492">
    <property type="entry name" value="P_typ_ATPase_HD_dom"/>
</dbReference>
<evidence type="ECO:0000256" key="5">
    <source>
        <dbReference type="ARBA" id="ARBA00022741"/>
    </source>
</evidence>
<feature type="transmembrane region" description="Helical" evidence="10">
    <location>
        <begin position="117"/>
        <end position="138"/>
    </location>
</feature>
<feature type="transmembrane region" description="Helical" evidence="10">
    <location>
        <begin position="371"/>
        <end position="394"/>
    </location>
</feature>
<dbReference type="CDD" id="cd02094">
    <property type="entry name" value="P-type_ATPase_Cu-like"/>
    <property type="match status" value="1"/>
</dbReference>
<feature type="transmembrane region" description="Helical" evidence="10">
    <location>
        <begin position="150"/>
        <end position="173"/>
    </location>
</feature>
<dbReference type="PRINTS" id="PR00119">
    <property type="entry name" value="CATATPASE"/>
</dbReference>
<dbReference type="Pfam" id="PF19335">
    <property type="entry name" value="HMBD"/>
    <property type="match status" value="2"/>
</dbReference>
<comment type="similarity">
    <text evidence="2 10">Belongs to the cation transport ATPase (P-type) (TC 3.A.3) family. Type IB subfamily.</text>
</comment>
<keyword evidence="14" id="KW-1185">Reference proteome</keyword>
<dbReference type="PANTHER" id="PTHR43520:SF8">
    <property type="entry name" value="P-TYPE CU(+) TRANSPORTER"/>
    <property type="match status" value="1"/>
</dbReference>
<dbReference type="NCBIfam" id="TIGR01511">
    <property type="entry name" value="ATPase-IB1_Cu"/>
    <property type="match status" value="1"/>
</dbReference>
<dbReference type="InterPro" id="IPR018303">
    <property type="entry name" value="ATPase_P-typ_P_site"/>
</dbReference>
<protein>
    <submittedName>
        <fullName evidence="13">Copper-transporting ATPase</fullName>
    </submittedName>
</protein>
<dbReference type="InterPro" id="IPR027256">
    <property type="entry name" value="P-typ_ATPase_IB"/>
</dbReference>
<feature type="transmembrane region" description="Helical" evidence="10">
    <location>
        <begin position="343"/>
        <end position="365"/>
    </location>
</feature>
<evidence type="ECO:0000256" key="3">
    <source>
        <dbReference type="ARBA" id="ARBA00022692"/>
    </source>
</evidence>
<dbReference type="InterPro" id="IPR036412">
    <property type="entry name" value="HAD-like_sf"/>
</dbReference>
<dbReference type="Pfam" id="PF00702">
    <property type="entry name" value="Hydrolase"/>
    <property type="match status" value="1"/>
</dbReference>
<keyword evidence="8 10" id="KW-1133">Transmembrane helix</keyword>
<dbReference type="InterPro" id="IPR045800">
    <property type="entry name" value="HMBD"/>
</dbReference>
<dbReference type="Gene3D" id="2.70.150.10">
    <property type="entry name" value="Calcium-transporting ATPase, cytoplasmic transduction domain A"/>
    <property type="match status" value="1"/>
</dbReference>